<proteinExistence type="inferred from homology"/>
<dbReference type="AlphaFoldDB" id="A0A1F4Q1A6"/>
<dbReference type="InterPro" id="IPR050902">
    <property type="entry name" value="ABC_Transporter_SBP"/>
</dbReference>
<evidence type="ECO:0000259" key="3">
    <source>
        <dbReference type="PROSITE" id="PS50983"/>
    </source>
</evidence>
<keyword evidence="2" id="KW-0732">Signal</keyword>
<dbReference type="Pfam" id="PF01497">
    <property type="entry name" value="Peripla_BP_2"/>
    <property type="match status" value="1"/>
</dbReference>
<dbReference type="PANTHER" id="PTHR30535:SF34">
    <property type="entry name" value="MOLYBDATE-BINDING PROTEIN MOLA"/>
    <property type="match status" value="1"/>
</dbReference>
<protein>
    <recommendedName>
        <fullName evidence="3">Fe/B12 periplasmic-binding domain-containing protein</fullName>
    </recommendedName>
</protein>
<name>A0A1F4Q1A6_UNCSA</name>
<dbReference type="GO" id="GO:0071281">
    <property type="term" value="P:cellular response to iron ion"/>
    <property type="evidence" value="ECO:0007669"/>
    <property type="project" value="TreeGrafter"/>
</dbReference>
<dbReference type="Gene3D" id="3.40.50.1980">
    <property type="entry name" value="Nitrogenase molybdenum iron protein domain"/>
    <property type="match status" value="2"/>
</dbReference>
<evidence type="ECO:0000313" key="4">
    <source>
        <dbReference type="EMBL" id="OGB89735.1"/>
    </source>
</evidence>
<dbReference type="InterPro" id="IPR002491">
    <property type="entry name" value="ABC_transptr_periplasmic_BD"/>
</dbReference>
<dbReference type="Proteomes" id="UP000178724">
    <property type="component" value="Unassembled WGS sequence"/>
</dbReference>
<dbReference type="CDD" id="cd01144">
    <property type="entry name" value="BtuF"/>
    <property type="match status" value="1"/>
</dbReference>
<organism evidence="4 5">
    <name type="scientific">candidate division WOR-1 bacterium RIFCSPHIGHO2_01_FULL_53_15</name>
    <dbReference type="NCBI Taxonomy" id="1802564"/>
    <lineage>
        <taxon>Bacteria</taxon>
        <taxon>Bacillati</taxon>
        <taxon>Saganbacteria</taxon>
    </lineage>
</organism>
<gene>
    <name evidence="4" type="ORF">A2625_06415</name>
</gene>
<comment type="caution">
    <text evidence="4">The sequence shown here is derived from an EMBL/GenBank/DDBJ whole genome shotgun (WGS) entry which is preliminary data.</text>
</comment>
<sequence>MLYALDLGDRVVGVTTNCNYPPEAKKKEKIGGFFLNLEKIVSLKPDLVIMIEDAQKRDIARFKKFGLPVYTINPRNVADVMAELVKLGKLTGQESQAQALVEKMKSRLAAVQPKGFSLELILRKRPKALTIVGNNPLIVVGGGAFIDDIMKQAGVENIAGGSRAVYPQFSFETLLKEDPEYLIIPKGVVREAEISRDQRWQKLSAVKEKKILIIDADILSRPGPRVVDAVEEIAHFIYGKKDQ</sequence>
<evidence type="ECO:0000256" key="1">
    <source>
        <dbReference type="ARBA" id="ARBA00008814"/>
    </source>
</evidence>
<dbReference type="PROSITE" id="PS50983">
    <property type="entry name" value="FE_B12_PBP"/>
    <property type="match status" value="1"/>
</dbReference>
<evidence type="ECO:0000313" key="5">
    <source>
        <dbReference type="Proteomes" id="UP000178724"/>
    </source>
</evidence>
<feature type="domain" description="Fe/B12 periplasmic-binding" evidence="3">
    <location>
        <begin position="1"/>
        <end position="241"/>
    </location>
</feature>
<reference evidence="4 5" key="1">
    <citation type="journal article" date="2016" name="Nat. Commun.">
        <title>Thousands of microbial genomes shed light on interconnected biogeochemical processes in an aquifer system.</title>
        <authorList>
            <person name="Anantharaman K."/>
            <person name="Brown C.T."/>
            <person name="Hug L.A."/>
            <person name="Sharon I."/>
            <person name="Castelle C.J."/>
            <person name="Probst A.J."/>
            <person name="Thomas B.C."/>
            <person name="Singh A."/>
            <person name="Wilkins M.J."/>
            <person name="Karaoz U."/>
            <person name="Brodie E.L."/>
            <person name="Williams K.H."/>
            <person name="Hubbard S.S."/>
            <person name="Banfield J.F."/>
        </authorList>
    </citation>
    <scope>NUCLEOTIDE SEQUENCE [LARGE SCALE GENOMIC DNA]</scope>
</reference>
<comment type="similarity">
    <text evidence="1">Belongs to the bacterial solute-binding protein 8 family.</text>
</comment>
<dbReference type="SUPFAM" id="SSF53807">
    <property type="entry name" value="Helical backbone' metal receptor"/>
    <property type="match status" value="1"/>
</dbReference>
<dbReference type="EMBL" id="METM01000021">
    <property type="protein sequence ID" value="OGB89735.1"/>
    <property type="molecule type" value="Genomic_DNA"/>
</dbReference>
<evidence type="ECO:0000256" key="2">
    <source>
        <dbReference type="ARBA" id="ARBA00022729"/>
    </source>
</evidence>
<dbReference type="NCBIfam" id="NF038402">
    <property type="entry name" value="TroA_like"/>
    <property type="match status" value="1"/>
</dbReference>
<dbReference type="InterPro" id="IPR054828">
    <property type="entry name" value="Vit_B12_bind_prot"/>
</dbReference>
<accession>A0A1F4Q1A6</accession>
<dbReference type="PANTHER" id="PTHR30535">
    <property type="entry name" value="VITAMIN B12-BINDING PROTEIN"/>
    <property type="match status" value="1"/>
</dbReference>